<reference evidence="1 2" key="1">
    <citation type="journal article" date="2021" name="Hortic Res">
        <title>High-quality reference genome and annotation aids understanding of berry development for evergreen blueberry (Vaccinium darrowii).</title>
        <authorList>
            <person name="Yu J."/>
            <person name="Hulse-Kemp A.M."/>
            <person name="Babiker E."/>
            <person name="Staton M."/>
        </authorList>
    </citation>
    <scope>NUCLEOTIDE SEQUENCE [LARGE SCALE GENOMIC DNA]</scope>
    <source>
        <strain evidence="2">cv. NJ 8807/NJ 8810</strain>
        <tissue evidence="1">Young leaf</tissue>
    </source>
</reference>
<evidence type="ECO:0000313" key="1">
    <source>
        <dbReference type="EMBL" id="KAH7852279.1"/>
    </source>
</evidence>
<dbReference type="EMBL" id="CM037158">
    <property type="protein sequence ID" value="KAH7852279.1"/>
    <property type="molecule type" value="Genomic_DNA"/>
</dbReference>
<name>A0ACB7YHG7_9ERIC</name>
<dbReference type="Proteomes" id="UP000828048">
    <property type="component" value="Chromosome 8"/>
</dbReference>
<gene>
    <name evidence="1" type="ORF">Vadar_022705</name>
</gene>
<protein>
    <submittedName>
        <fullName evidence="1">Uncharacterized protein</fullName>
    </submittedName>
</protein>
<organism evidence="1 2">
    <name type="scientific">Vaccinium darrowii</name>
    <dbReference type="NCBI Taxonomy" id="229202"/>
    <lineage>
        <taxon>Eukaryota</taxon>
        <taxon>Viridiplantae</taxon>
        <taxon>Streptophyta</taxon>
        <taxon>Embryophyta</taxon>
        <taxon>Tracheophyta</taxon>
        <taxon>Spermatophyta</taxon>
        <taxon>Magnoliopsida</taxon>
        <taxon>eudicotyledons</taxon>
        <taxon>Gunneridae</taxon>
        <taxon>Pentapetalae</taxon>
        <taxon>asterids</taxon>
        <taxon>Ericales</taxon>
        <taxon>Ericaceae</taxon>
        <taxon>Vaccinioideae</taxon>
        <taxon>Vaccinieae</taxon>
        <taxon>Vaccinium</taxon>
    </lineage>
</organism>
<accession>A0ACB7YHG7</accession>
<comment type="caution">
    <text evidence="1">The sequence shown here is derived from an EMBL/GenBank/DDBJ whole genome shotgun (WGS) entry which is preliminary data.</text>
</comment>
<proteinExistence type="predicted"/>
<sequence>MTSSTSSLSHAQPYSGTDSIIIGNGSQLVISHIGHAVLPTPTKSLSLNGVLCVPSIKKNLLSIRHFSQDNNCYFEMDSYGFRVKDNKTGQILVTEVALRVYIISMPIHLFLAS</sequence>
<keyword evidence="2" id="KW-1185">Reference proteome</keyword>
<evidence type="ECO:0000313" key="2">
    <source>
        <dbReference type="Proteomes" id="UP000828048"/>
    </source>
</evidence>